<dbReference type="SUPFAM" id="SSF46689">
    <property type="entry name" value="Homeodomain-like"/>
    <property type="match status" value="2"/>
</dbReference>
<keyword evidence="1" id="KW-0805">Transcription regulation</keyword>
<dbReference type="Gene3D" id="3.40.50.880">
    <property type="match status" value="1"/>
</dbReference>
<dbReference type="InterPro" id="IPR052158">
    <property type="entry name" value="INH-QAR"/>
</dbReference>
<dbReference type="InterPro" id="IPR018060">
    <property type="entry name" value="HTH_AraC"/>
</dbReference>
<evidence type="ECO:0000256" key="3">
    <source>
        <dbReference type="SAM" id="MobiDB-lite"/>
    </source>
</evidence>
<dbReference type="PROSITE" id="PS01124">
    <property type="entry name" value="HTH_ARAC_FAMILY_2"/>
    <property type="match status" value="1"/>
</dbReference>
<accession>A0ABQ4R8N2</accession>
<evidence type="ECO:0000313" key="6">
    <source>
        <dbReference type="Proteomes" id="UP001055167"/>
    </source>
</evidence>
<dbReference type="SMART" id="SM00342">
    <property type="entry name" value="HTH_ARAC"/>
    <property type="match status" value="1"/>
</dbReference>
<evidence type="ECO:0000256" key="1">
    <source>
        <dbReference type="ARBA" id="ARBA00023015"/>
    </source>
</evidence>
<comment type="caution">
    <text evidence="5">The sequence shown here is derived from an EMBL/GenBank/DDBJ whole genome shotgun (WGS) entry which is preliminary data.</text>
</comment>
<feature type="compositionally biased region" description="Low complexity" evidence="3">
    <location>
        <begin position="327"/>
        <end position="336"/>
    </location>
</feature>
<dbReference type="SUPFAM" id="SSF52317">
    <property type="entry name" value="Class I glutamine amidotransferase-like"/>
    <property type="match status" value="1"/>
</dbReference>
<keyword evidence="6" id="KW-1185">Reference proteome</keyword>
<dbReference type="Proteomes" id="UP001055167">
    <property type="component" value="Unassembled WGS sequence"/>
</dbReference>
<dbReference type="Gene3D" id="1.10.10.60">
    <property type="entry name" value="Homeodomain-like"/>
    <property type="match status" value="1"/>
</dbReference>
<dbReference type="PANTHER" id="PTHR43130:SF3">
    <property type="entry name" value="HTH-TYPE TRANSCRIPTIONAL REGULATOR RV1931C"/>
    <property type="match status" value="1"/>
</dbReference>
<proteinExistence type="predicted"/>
<evidence type="ECO:0000313" key="5">
    <source>
        <dbReference type="EMBL" id="GJD53469.1"/>
    </source>
</evidence>
<reference evidence="5" key="1">
    <citation type="journal article" date="2021" name="Front. Microbiol.">
        <title>Comprehensive Comparative Genomics and Phenotyping of Methylobacterium Species.</title>
        <authorList>
            <person name="Alessa O."/>
            <person name="Ogura Y."/>
            <person name="Fujitani Y."/>
            <person name="Takami H."/>
            <person name="Hayashi T."/>
            <person name="Sahin N."/>
            <person name="Tani A."/>
        </authorList>
    </citation>
    <scope>NUCLEOTIDE SEQUENCE</scope>
    <source>
        <strain evidence="5">KCTC 52305</strain>
    </source>
</reference>
<dbReference type="PANTHER" id="PTHR43130">
    <property type="entry name" value="ARAC-FAMILY TRANSCRIPTIONAL REGULATOR"/>
    <property type="match status" value="1"/>
</dbReference>
<protein>
    <submittedName>
        <fullName evidence="5">HTH-type transcriptional activator RhaR</fullName>
    </submittedName>
</protein>
<name>A0ABQ4R8N2_9HYPH</name>
<gene>
    <name evidence="5" type="primary">rhaR_8</name>
    <name evidence="5" type="ORF">OPKNFCMD_6244</name>
</gene>
<keyword evidence="2" id="KW-0804">Transcription</keyword>
<reference evidence="5" key="2">
    <citation type="submission" date="2021-08" db="EMBL/GenBank/DDBJ databases">
        <authorList>
            <person name="Tani A."/>
            <person name="Ola A."/>
            <person name="Ogura Y."/>
            <person name="Katsura K."/>
            <person name="Hayashi T."/>
        </authorList>
    </citation>
    <scope>NUCLEOTIDE SEQUENCE</scope>
    <source>
        <strain evidence="5">KCTC 52305</strain>
    </source>
</reference>
<sequence length="336" mass="35345">MAARTIGILVPDGVQALDVAGPADVFCEANAFVPAGERYETVLVAATRALRASNGMRLVADRTLAEARDGFSVLLAAGGPSLPESPPDPGLGAWLAGAAARSGLYGSVCTGAFVLGHAGLLDDHAATTHWQNAARLAALFPRARVDPDRIFLRDRRLITSAGVTAGIDLALALVRQDHGEAAARAVAKRLVVVAQRQGGQSQFSPFLAAPADEASPLARVQAHVLHHIGERFTLARLAAIAGTSPRHLARLFIREAGMTPHAFVEGARVDVARNLLEGSALPFKAVAYDCGFGTAERMRLVFVRRLGVSPAQYRAGFRGPEARPRRPVSSASPRPG</sequence>
<dbReference type="InterPro" id="IPR029062">
    <property type="entry name" value="Class_I_gatase-like"/>
</dbReference>
<dbReference type="CDD" id="cd03137">
    <property type="entry name" value="GATase1_AraC_1"/>
    <property type="match status" value="1"/>
</dbReference>
<dbReference type="InterPro" id="IPR002818">
    <property type="entry name" value="DJ-1/PfpI"/>
</dbReference>
<dbReference type="EMBL" id="BPQH01000030">
    <property type="protein sequence ID" value="GJD53469.1"/>
    <property type="molecule type" value="Genomic_DNA"/>
</dbReference>
<evidence type="ECO:0000256" key="2">
    <source>
        <dbReference type="ARBA" id="ARBA00023163"/>
    </source>
</evidence>
<feature type="domain" description="HTH araC/xylS-type" evidence="4">
    <location>
        <begin position="218"/>
        <end position="316"/>
    </location>
</feature>
<evidence type="ECO:0000259" key="4">
    <source>
        <dbReference type="PROSITE" id="PS01124"/>
    </source>
</evidence>
<dbReference type="Pfam" id="PF01965">
    <property type="entry name" value="DJ-1_PfpI"/>
    <property type="match status" value="1"/>
</dbReference>
<dbReference type="RefSeq" id="WP_128563209.1">
    <property type="nucleotide sequence ID" value="NZ_BPQH01000030.1"/>
</dbReference>
<dbReference type="InterPro" id="IPR009057">
    <property type="entry name" value="Homeodomain-like_sf"/>
</dbReference>
<feature type="region of interest" description="Disordered" evidence="3">
    <location>
        <begin position="316"/>
        <end position="336"/>
    </location>
</feature>
<dbReference type="Pfam" id="PF12833">
    <property type="entry name" value="HTH_18"/>
    <property type="match status" value="1"/>
</dbReference>
<organism evidence="5 6">
    <name type="scientific">Methylobacterium crusticola</name>
    <dbReference type="NCBI Taxonomy" id="1697972"/>
    <lineage>
        <taxon>Bacteria</taxon>
        <taxon>Pseudomonadati</taxon>
        <taxon>Pseudomonadota</taxon>
        <taxon>Alphaproteobacteria</taxon>
        <taxon>Hyphomicrobiales</taxon>
        <taxon>Methylobacteriaceae</taxon>
        <taxon>Methylobacterium</taxon>
    </lineage>
</organism>